<dbReference type="EMBL" id="BLXT01000924">
    <property type="protein sequence ID" value="GFN81411.1"/>
    <property type="molecule type" value="Genomic_DNA"/>
</dbReference>
<gene>
    <name evidence="1" type="ORF">PoB_000791700</name>
</gene>
<keyword evidence="2" id="KW-1185">Reference proteome</keyword>
<dbReference type="InterPro" id="IPR053134">
    <property type="entry name" value="RNA-dir_DNA_polymerase"/>
</dbReference>
<protein>
    <submittedName>
        <fullName evidence="1">Retrovirus-related pol polyprotein from transposon gypsy</fullName>
    </submittedName>
</protein>
<sequence length="89" mass="10045">MISTSVEHHPYPEAYSMRQTLCDELKQMEYLGIIRKSNPSYASPLVVVKEKGGSNRICIDYSRLKKLTVSDPHPMISSADVLQDMGSDR</sequence>
<name>A0AAV3YGS1_9GAST</name>
<organism evidence="1 2">
    <name type="scientific">Plakobranchus ocellatus</name>
    <dbReference type="NCBI Taxonomy" id="259542"/>
    <lineage>
        <taxon>Eukaryota</taxon>
        <taxon>Metazoa</taxon>
        <taxon>Spiralia</taxon>
        <taxon>Lophotrochozoa</taxon>
        <taxon>Mollusca</taxon>
        <taxon>Gastropoda</taxon>
        <taxon>Heterobranchia</taxon>
        <taxon>Euthyneura</taxon>
        <taxon>Panpulmonata</taxon>
        <taxon>Sacoglossa</taxon>
        <taxon>Placobranchoidea</taxon>
        <taxon>Plakobranchidae</taxon>
        <taxon>Plakobranchus</taxon>
    </lineage>
</organism>
<dbReference type="SUPFAM" id="SSF56672">
    <property type="entry name" value="DNA/RNA polymerases"/>
    <property type="match status" value="1"/>
</dbReference>
<dbReference type="PANTHER" id="PTHR24559">
    <property type="entry name" value="TRANSPOSON TY3-I GAG-POL POLYPROTEIN"/>
    <property type="match status" value="1"/>
</dbReference>
<evidence type="ECO:0000313" key="1">
    <source>
        <dbReference type="EMBL" id="GFN81411.1"/>
    </source>
</evidence>
<dbReference type="Proteomes" id="UP000735302">
    <property type="component" value="Unassembled WGS sequence"/>
</dbReference>
<evidence type="ECO:0000313" key="2">
    <source>
        <dbReference type="Proteomes" id="UP000735302"/>
    </source>
</evidence>
<comment type="caution">
    <text evidence="1">The sequence shown here is derived from an EMBL/GenBank/DDBJ whole genome shotgun (WGS) entry which is preliminary data.</text>
</comment>
<dbReference type="PANTHER" id="PTHR24559:SF444">
    <property type="entry name" value="REVERSE TRANSCRIPTASE DOMAIN-CONTAINING PROTEIN"/>
    <property type="match status" value="1"/>
</dbReference>
<dbReference type="InterPro" id="IPR043502">
    <property type="entry name" value="DNA/RNA_pol_sf"/>
</dbReference>
<accession>A0AAV3YGS1</accession>
<dbReference type="Gene3D" id="3.10.10.10">
    <property type="entry name" value="HIV Type 1 Reverse Transcriptase, subunit A, domain 1"/>
    <property type="match status" value="1"/>
</dbReference>
<proteinExistence type="predicted"/>
<reference evidence="1 2" key="1">
    <citation type="journal article" date="2021" name="Elife">
        <title>Chloroplast acquisition without the gene transfer in kleptoplastic sea slugs, Plakobranchus ocellatus.</title>
        <authorList>
            <person name="Maeda T."/>
            <person name="Takahashi S."/>
            <person name="Yoshida T."/>
            <person name="Shimamura S."/>
            <person name="Takaki Y."/>
            <person name="Nagai Y."/>
            <person name="Toyoda A."/>
            <person name="Suzuki Y."/>
            <person name="Arimoto A."/>
            <person name="Ishii H."/>
            <person name="Satoh N."/>
            <person name="Nishiyama T."/>
            <person name="Hasebe M."/>
            <person name="Maruyama T."/>
            <person name="Minagawa J."/>
            <person name="Obokata J."/>
            <person name="Shigenobu S."/>
        </authorList>
    </citation>
    <scope>NUCLEOTIDE SEQUENCE [LARGE SCALE GENOMIC DNA]</scope>
</reference>
<dbReference type="AlphaFoldDB" id="A0AAV3YGS1"/>